<dbReference type="NCBIfam" id="TIGR03998">
    <property type="entry name" value="thiol_BshC"/>
    <property type="match status" value="1"/>
</dbReference>
<gene>
    <name evidence="2" type="primary">bshC</name>
    <name evidence="5" type="ORF">AVDCRST_MAG86-3662</name>
</gene>
<dbReference type="PIRSF" id="PIRSF012535">
    <property type="entry name" value="UCP012535"/>
    <property type="match status" value="1"/>
</dbReference>
<feature type="domain" description="Bacillithiol biosynthesis BshC C-terminal coiled-coil" evidence="4">
    <location>
        <begin position="362"/>
        <end position="505"/>
    </location>
</feature>
<feature type="domain" description="Bacillithiol biosynthesis BshC N-terminal Rossmann-like" evidence="3">
    <location>
        <begin position="36"/>
        <end position="359"/>
    </location>
</feature>
<evidence type="ECO:0000256" key="2">
    <source>
        <dbReference type="HAMAP-Rule" id="MF_01867"/>
    </source>
</evidence>
<protein>
    <recommendedName>
        <fullName evidence="2">Putative cysteine ligase BshC</fullName>
        <ecNumber evidence="2">6.-.-.-</ecNumber>
    </recommendedName>
</protein>
<reference evidence="5" key="1">
    <citation type="submission" date="2020-02" db="EMBL/GenBank/DDBJ databases">
        <authorList>
            <person name="Meier V. D."/>
        </authorList>
    </citation>
    <scope>NUCLEOTIDE SEQUENCE</scope>
    <source>
        <strain evidence="5">AVDCRST_MAG86</strain>
    </source>
</reference>
<name>A0A6J4VRH7_9DEIN</name>
<dbReference type="AlphaFoldDB" id="A0A6J4VRH7"/>
<dbReference type="GO" id="GO:0016874">
    <property type="term" value="F:ligase activity"/>
    <property type="evidence" value="ECO:0007669"/>
    <property type="project" value="UniProtKB-UniRule"/>
</dbReference>
<proteinExistence type="inferred from homology"/>
<dbReference type="InterPro" id="IPR055398">
    <property type="entry name" value="Rossmann-like_BshC"/>
</dbReference>
<evidence type="ECO:0000259" key="3">
    <source>
        <dbReference type="Pfam" id="PF10079"/>
    </source>
</evidence>
<organism evidence="5">
    <name type="scientific">uncultured Truepera sp</name>
    <dbReference type="NCBI Taxonomy" id="543023"/>
    <lineage>
        <taxon>Bacteria</taxon>
        <taxon>Thermotogati</taxon>
        <taxon>Deinococcota</taxon>
        <taxon>Deinococci</taxon>
        <taxon>Trueperales</taxon>
        <taxon>Trueperaceae</taxon>
        <taxon>Truepera</taxon>
        <taxon>environmental samples</taxon>
    </lineage>
</organism>
<evidence type="ECO:0000313" key="5">
    <source>
        <dbReference type="EMBL" id="CAA9586739.1"/>
    </source>
</evidence>
<keyword evidence="1 2" id="KW-0436">Ligase</keyword>
<dbReference type="InterPro" id="IPR055399">
    <property type="entry name" value="CC_BshC"/>
</dbReference>
<evidence type="ECO:0000259" key="4">
    <source>
        <dbReference type="Pfam" id="PF24850"/>
    </source>
</evidence>
<dbReference type="HAMAP" id="MF_01867">
    <property type="entry name" value="BshC"/>
    <property type="match status" value="1"/>
</dbReference>
<evidence type="ECO:0000256" key="1">
    <source>
        <dbReference type="ARBA" id="ARBA00022598"/>
    </source>
</evidence>
<dbReference type="Pfam" id="PF24850">
    <property type="entry name" value="CC_BshC"/>
    <property type="match status" value="1"/>
</dbReference>
<dbReference type="Pfam" id="PF10079">
    <property type="entry name" value="Rossmann-like_BshC"/>
    <property type="match status" value="1"/>
</dbReference>
<dbReference type="EMBL" id="CADCWP010000327">
    <property type="protein sequence ID" value="CAA9586739.1"/>
    <property type="molecule type" value="Genomic_DNA"/>
</dbReference>
<comment type="similarity">
    <text evidence="2">Belongs to the BshC family.</text>
</comment>
<dbReference type="EC" id="6.-.-.-" evidence="2"/>
<accession>A0A6J4VRH7</accession>
<sequence length="516" mass="56207">MPPTPFETAYLTRALTDLYAVTPGDTGAALRQPRPVDREGLAAALRRSSEKLGAPAAVFKNLEQLAHPESRVVVTGQQTGLLLGPLYTLSKAVSAVSLAKRLSTDAKPVVPVFWLASQDADSAEIDHAYLLDLSERLYRPMLPLPEGVPAGRIGLNAAWVEGMIGELHTFEGPEAHRLVVTDLLRRTAARAETFADWFGAILCELLGRDGLIVLNPLEPALAAHFTPVLRAELEEPLRSATAVNAAADTLKSMGYTPQLGRATGATNLFLEEGGKRRLLRFDGTRFSADESTYSRAELIARLDADPTCLTPAAGLRPITQDAMLPTAATVVGPGELRYFAQLRGVYEQHGVAMPLIWPRTTVTILEPPVTRILSKFGLSAAEVQADFGGVRDRTLLGLHGHKLAFDNRLRALKNLSKSLRDHVSAIDPTLENTVVRAEAEMRELFGKLEAKSAAALAERDDTYARQFGRLRAHLLPEGTPQERLISPFSFFLKFGVESVMTALLRLPAEGEHELRI</sequence>
<dbReference type="InterPro" id="IPR011199">
    <property type="entry name" value="Bacillithiol_biosynth_BshC"/>
</dbReference>